<proteinExistence type="predicted"/>
<evidence type="ECO:0000313" key="2">
    <source>
        <dbReference type="EMBL" id="MBK0380837.1"/>
    </source>
</evidence>
<sequence length="161" mass="17925">MEINEEFTQPEAEKGMLLTNESQYYLQQAGKWANFLGIVGFVMTGFILLLSLFIGAIFSKMGSMPNSGMPYGAGMGGFMTVFYILIAIFNFFFSLYLYQFGSRIKDGISYNDAEKANSAFVKLKSFFKLWGITTIVIIILYALFFITMLIGGLGLAALMGH</sequence>
<protein>
    <recommendedName>
        <fullName evidence="4">DUF5362 domain-containing protein</fullName>
    </recommendedName>
</protein>
<feature type="transmembrane region" description="Helical" evidence="1">
    <location>
        <begin position="129"/>
        <end position="158"/>
    </location>
</feature>
<dbReference type="AlphaFoldDB" id="A0A934PWK2"/>
<name>A0A934PWK2_9SPHI</name>
<gene>
    <name evidence="2" type="ORF">I5M19_16050</name>
</gene>
<dbReference type="RefSeq" id="WP_200067372.1">
    <property type="nucleotide sequence ID" value="NZ_JAEHFW010000003.1"/>
</dbReference>
<keyword evidence="1" id="KW-0812">Transmembrane</keyword>
<feature type="transmembrane region" description="Helical" evidence="1">
    <location>
        <begin position="78"/>
        <end position="98"/>
    </location>
</feature>
<dbReference type="EMBL" id="JAEHFW010000003">
    <property type="protein sequence ID" value="MBK0380837.1"/>
    <property type="molecule type" value="Genomic_DNA"/>
</dbReference>
<dbReference type="Proteomes" id="UP000613193">
    <property type="component" value="Unassembled WGS sequence"/>
</dbReference>
<feature type="transmembrane region" description="Helical" evidence="1">
    <location>
        <begin position="32"/>
        <end position="58"/>
    </location>
</feature>
<evidence type="ECO:0008006" key="4">
    <source>
        <dbReference type="Google" id="ProtNLM"/>
    </source>
</evidence>
<reference evidence="2" key="1">
    <citation type="submission" date="2020-12" db="EMBL/GenBank/DDBJ databases">
        <title>Bacterial novel species Mucilaginibacter sp. SD-g isolated from soil.</title>
        <authorList>
            <person name="Jung H.-Y."/>
        </authorList>
    </citation>
    <scope>NUCLEOTIDE SEQUENCE</scope>
    <source>
        <strain evidence="2">SD-g</strain>
    </source>
</reference>
<comment type="caution">
    <text evidence="2">The sequence shown here is derived from an EMBL/GenBank/DDBJ whole genome shotgun (WGS) entry which is preliminary data.</text>
</comment>
<accession>A0A934PWK2</accession>
<dbReference type="InterPro" id="IPR035287">
    <property type="entry name" value="DUF5362"/>
</dbReference>
<keyword evidence="1" id="KW-0472">Membrane</keyword>
<organism evidence="2 3">
    <name type="scientific">Mucilaginibacter segetis</name>
    <dbReference type="NCBI Taxonomy" id="2793071"/>
    <lineage>
        <taxon>Bacteria</taxon>
        <taxon>Pseudomonadati</taxon>
        <taxon>Bacteroidota</taxon>
        <taxon>Sphingobacteriia</taxon>
        <taxon>Sphingobacteriales</taxon>
        <taxon>Sphingobacteriaceae</taxon>
        <taxon>Mucilaginibacter</taxon>
    </lineage>
</organism>
<keyword evidence="3" id="KW-1185">Reference proteome</keyword>
<evidence type="ECO:0000313" key="3">
    <source>
        <dbReference type="Proteomes" id="UP000613193"/>
    </source>
</evidence>
<keyword evidence="1" id="KW-1133">Transmembrane helix</keyword>
<evidence type="ECO:0000256" key="1">
    <source>
        <dbReference type="SAM" id="Phobius"/>
    </source>
</evidence>
<dbReference type="Pfam" id="PF17319">
    <property type="entry name" value="DUF5362"/>
    <property type="match status" value="1"/>
</dbReference>